<feature type="transmembrane region" description="Helical" evidence="6">
    <location>
        <begin position="80"/>
        <end position="97"/>
    </location>
</feature>
<keyword evidence="2 6" id="KW-0812">Transmembrane</keyword>
<feature type="compositionally biased region" description="Acidic residues" evidence="5">
    <location>
        <begin position="575"/>
        <end position="592"/>
    </location>
</feature>
<dbReference type="Pfam" id="PF00916">
    <property type="entry name" value="Sulfate_transp"/>
    <property type="match status" value="1"/>
</dbReference>
<keyword evidence="3 6" id="KW-1133">Transmembrane helix</keyword>
<evidence type="ECO:0000259" key="7">
    <source>
        <dbReference type="PROSITE" id="PS50801"/>
    </source>
</evidence>
<dbReference type="PROSITE" id="PS50801">
    <property type="entry name" value="STAS"/>
    <property type="match status" value="1"/>
</dbReference>
<dbReference type="Pfam" id="PF01740">
    <property type="entry name" value="STAS"/>
    <property type="match status" value="1"/>
</dbReference>
<evidence type="ECO:0000313" key="9">
    <source>
        <dbReference type="Proteomes" id="UP001185922"/>
    </source>
</evidence>
<dbReference type="SUPFAM" id="SSF52091">
    <property type="entry name" value="SpoIIaa-like"/>
    <property type="match status" value="1"/>
</dbReference>
<evidence type="ECO:0000256" key="6">
    <source>
        <dbReference type="SAM" id="Phobius"/>
    </source>
</evidence>
<feature type="transmembrane region" description="Helical" evidence="6">
    <location>
        <begin position="206"/>
        <end position="225"/>
    </location>
</feature>
<dbReference type="InterPro" id="IPR001902">
    <property type="entry name" value="SLC26A/SulP_fam"/>
</dbReference>
<evidence type="ECO:0000256" key="4">
    <source>
        <dbReference type="ARBA" id="ARBA00023136"/>
    </source>
</evidence>
<proteinExistence type="predicted"/>
<evidence type="ECO:0000313" key="8">
    <source>
        <dbReference type="EMBL" id="MDV6314125.1"/>
    </source>
</evidence>
<accession>A0AAE4RBV5</accession>
<dbReference type="Proteomes" id="UP001185922">
    <property type="component" value="Unassembled WGS sequence"/>
</dbReference>
<feature type="transmembrane region" description="Helical" evidence="6">
    <location>
        <begin position="51"/>
        <end position="73"/>
    </location>
</feature>
<gene>
    <name evidence="8" type="ORF">R3Q15_19945</name>
</gene>
<dbReference type="Gene3D" id="3.30.750.24">
    <property type="entry name" value="STAS domain"/>
    <property type="match status" value="1"/>
</dbReference>
<feature type="transmembrane region" description="Helical" evidence="6">
    <location>
        <begin position="385"/>
        <end position="413"/>
    </location>
</feature>
<organism evidence="8 9">
    <name type="scientific">Gordonia amicalis</name>
    <dbReference type="NCBI Taxonomy" id="89053"/>
    <lineage>
        <taxon>Bacteria</taxon>
        <taxon>Bacillati</taxon>
        <taxon>Actinomycetota</taxon>
        <taxon>Actinomycetes</taxon>
        <taxon>Mycobacteriales</taxon>
        <taxon>Gordoniaceae</taxon>
        <taxon>Gordonia</taxon>
    </lineage>
</organism>
<reference evidence="8" key="1">
    <citation type="submission" date="2023-10" db="EMBL/GenBank/DDBJ databases">
        <title>Development of a sustainable strategy for remediation of hydrocarbon-contaminated territories based on the waste exchange concept.</title>
        <authorList>
            <person name="Krivoruchko A."/>
        </authorList>
    </citation>
    <scope>NUCLEOTIDE SEQUENCE</scope>
    <source>
        <strain evidence="8">IEGM 1279</strain>
    </source>
</reference>
<dbReference type="CDD" id="cd07042">
    <property type="entry name" value="STAS_SulP_like_sulfate_transporter"/>
    <property type="match status" value="1"/>
</dbReference>
<sequence>MIALHALVPPALRGYRLAWLRADVVAGVTLAAVAIPECMGYSSIAHVPVSAGLYTIILPAVAFALLGASRLLVVGADSATAALLASGIAGIGVVGVEPDSQEWLAWASLIALVTGVFLALARLLRLGFLADFLSTAVLVGFLAGTGLTVIVGQVPGMVGLPRAEGWVWERCAAIVDRLGSIDWASTAFAAASLGVLLVARRVVPRSPAAFVLVVASIVLVAMFGWDDDLPVVGNLRGDIPLFGLPTGLGWDAVPKAATVAFGCTVVILAQSAGTARGLAHKHGETTDVNRDMVGLAAANIVAGLNSTFVVNGSPTKTQFLEEQRGRTQVANLTMAATALAAVAFLGPALAHLPHAVLAAIVFLVAIDLIDVHSFRRMWRIRRIEFGIAVLTAVVVVVFGVQNGILAAMVVSLLEIIRRQYRPERFVVGVSDHGRAREYRPARGGQQSMPGLIVFRYDADLFYANVNRFADDVVALVESAPDPVRWLVLDCTVISYVDYSVTGVLDDLVAFVHSRDAHFVLAGVDPELEGMLRAQGLLEDFDPAHVFPTVGAAVRAFEAAYPAGESRESPPATPEEPIDGEKAEDDTAETDNG</sequence>
<feature type="transmembrane region" description="Helical" evidence="6">
    <location>
        <begin position="355"/>
        <end position="373"/>
    </location>
</feature>
<dbReference type="AlphaFoldDB" id="A0AAE4RBV5"/>
<evidence type="ECO:0000256" key="2">
    <source>
        <dbReference type="ARBA" id="ARBA00022692"/>
    </source>
</evidence>
<feature type="transmembrane region" description="Helical" evidence="6">
    <location>
        <begin position="330"/>
        <end position="349"/>
    </location>
</feature>
<comment type="caution">
    <text evidence="8">The sequence shown here is derived from an EMBL/GenBank/DDBJ whole genome shotgun (WGS) entry which is preliminary data.</text>
</comment>
<feature type="domain" description="STAS" evidence="7">
    <location>
        <begin position="449"/>
        <end position="556"/>
    </location>
</feature>
<dbReference type="PANTHER" id="PTHR11814">
    <property type="entry name" value="SULFATE TRANSPORTER"/>
    <property type="match status" value="1"/>
</dbReference>
<dbReference type="EMBL" id="JAWLKH010000027">
    <property type="protein sequence ID" value="MDV6314125.1"/>
    <property type="molecule type" value="Genomic_DNA"/>
</dbReference>
<dbReference type="RefSeq" id="WP_317510375.1">
    <property type="nucleotide sequence ID" value="NZ_JAWLKH010000027.1"/>
</dbReference>
<dbReference type="GO" id="GO:0055085">
    <property type="term" value="P:transmembrane transport"/>
    <property type="evidence" value="ECO:0007669"/>
    <property type="project" value="InterPro"/>
</dbReference>
<evidence type="ECO:0000256" key="1">
    <source>
        <dbReference type="ARBA" id="ARBA00004141"/>
    </source>
</evidence>
<feature type="transmembrane region" description="Helical" evidence="6">
    <location>
        <begin position="136"/>
        <end position="160"/>
    </location>
</feature>
<dbReference type="InterPro" id="IPR002645">
    <property type="entry name" value="STAS_dom"/>
</dbReference>
<dbReference type="GO" id="GO:0016020">
    <property type="term" value="C:membrane"/>
    <property type="evidence" value="ECO:0007669"/>
    <property type="project" value="UniProtKB-SubCell"/>
</dbReference>
<dbReference type="InterPro" id="IPR011547">
    <property type="entry name" value="SLC26A/SulP_dom"/>
</dbReference>
<dbReference type="InterPro" id="IPR036513">
    <property type="entry name" value="STAS_dom_sf"/>
</dbReference>
<evidence type="ECO:0000256" key="3">
    <source>
        <dbReference type="ARBA" id="ARBA00022989"/>
    </source>
</evidence>
<feature type="transmembrane region" description="Helical" evidence="6">
    <location>
        <begin position="103"/>
        <end position="124"/>
    </location>
</feature>
<feature type="region of interest" description="Disordered" evidence="5">
    <location>
        <begin position="560"/>
        <end position="592"/>
    </location>
</feature>
<protein>
    <submittedName>
        <fullName evidence="8">SulP family inorganic anion transporter</fullName>
    </submittedName>
</protein>
<feature type="transmembrane region" description="Helical" evidence="6">
    <location>
        <begin position="180"/>
        <end position="199"/>
    </location>
</feature>
<name>A0AAE4RBV5_9ACTN</name>
<comment type="subcellular location">
    <subcellularLocation>
        <location evidence="1">Membrane</location>
        <topology evidence="1">Multi-pass membrane protein</topology>
    </subcellularLocation>
</comment>
<keyword evidence="4 6" id="KW-0472">Membrane</keyword>
<evidence type="ECO:0000256" key="5">
    <source>
        <dbReference type="SAM" id="MobiDB-lite"/>
    </source>
</evidence>